<name>A0A7J8GH58_ROUAE</name>
<keyword evidence="2" id="KW-0472">Membrane</keyword>
<dbReference type="PANTHER" id="PTHR11360">
    <property type="entry name" value="MONOCARBOXYLATE TRANSPORTER"/>
    <property type="match status" value="1"/>
</dbReference>
<keyword evidence="4" id="KW-1185">Reference proteome</keyword>
<keyword evidence="2" id="KW-0812">Transmembrane</keyword>
<comment type="subcellular location">
    <subcellularLocation>
        <location evidence="1">Membrane</location>
        <topology evidence="1">Multi-pass membrane protein</topology>
    </subcellularLocation>
</comment>
<protein>
    <submittedName>
        <fullName evidence="3">Solute carrier family 16 member 5</fullName>
    </submittedName>
</protein>
<dbReference type="InterPro" id="IPR036259">
    <property type="entry name" value="MFS_trans_sf"/>
</dbReference>
<organism evidence="3 4">
    <name type="scientific">Rousettus aegyptiacus</name>
    <name type="common">Egyptian fruit bat</name>
    <name type="synonym">Pteropus aegyptiacus</name>
    <dbReference type="NCBI Taxonomy" id="9407"/>
    <lineage>
        <taxon>Eukaryota</taxon>
        <taxon>Metazoa</taxon>
        <taxon>Chordata</taxon>
        <taxon>Craniata</taxon>
        <taxon>Vertebrata</taxon>
        <taxon>Euteleostomi</taxon>
        <taxon>Mammalia</taxon>
        <taxon>Eutheria</taxon>
        <taxon>Laurasiatheria</taxon>
        <taxon>Chiroptera</taxon>
        <taxon>Yinpterochiroptera</taxon>
        <taxon>Pteropodoidea</taxon>
        <taxon>Pteropodidae</taxon>
        <taxon>Rousettinae</taxon>
        <taxon>Rousettus</taxon>
    </lineage>
</organism>
<dbReference type="Gene3D" id="1.20.1250.20">
    <property type="entry name" value="MFS general substrate transporter like domains"/>
    <property type="match status" value="1"/>
</dbReference>
<dbReference type="PANTHER" id="PTHR11360:SF21">
    <property type="entry name" value="MONOCARBOXYLATE TRANSPORTER 6"/>
    <property type="match status" value="1"/>
</dbReference>
<evidence type="ECO:0000256" key="1">
    <source>
        <dbReference type="ARBA" id="ARBA00004141"/>
    </source>
</evidence>
<dbReference type="AlphaFoldDB" id="A0A7J8GH58"/>
<dbReference type="EMBL" id="JACASE010000006">
    <property type="protein sequence ID" value="KAF6458832.1"/>
    <property type="molecule type" value="Genomic_DNA"/>
</dbReference>
<dbReference type="SUPFAM" id="SSF103473">
    <property type="entry name" value="MFS general substrate transporter"/>
    <property type="match status" value="1"/>
</dbReference>
<feature type="transmembrane region" description="Helical" evidence="2">
    <location>
        <begin position="54"/>
        <end position="74"/>
    </location>
</feature>
<feature type="transmembrane region" description="Helical" evidence="2">
    <location>
        <begin position="12"/>
        <end position="38"/>
    </location>
</feature>
<dbReference type="InterPro" id="IPR050327">
    <property type="entry name" value="Proton-linked_MCT"/>
</dbReference>
<dbReference type="GO" id="GO:0016323">
    <property type="term" value="C:basolateral plasma membrane"/>
    <property type="evidence" value="ECO:0007669"/>
    <property type="project" value="TreeGrafter"/>
</dbReference>
<comment type="caution">
    <text evidence="3">The sequence shown here is derived from an EMBL/GenBank/DDBJ whole genome shotgun (WGS) entry which is preliminary data.</text>
</comment>
<keyword evidence="2" id="KW-1133">Transmembrane helix</keyword>
<evidence type="ECO:0000313" key="4">
    <source>
        <dbReference type="Proteomes" id="UP000593571"/>
    </source>
</evidence>
<sequence length="178" mass="19129">MPQAVERADGGWAWVVLLATVVAQGLTLGFPVCVGIFFTDLQHEFQASNSETSWFPSILTAMLHAGGPLCSILVGRIGCRATVMLGGVLASLGMVAGSFCRTLSQLYIAAGFISGPHGRRLRGSVLQGPGPLYHPGEYLHPHLPTTSWAPPGHHQQQLQLCFLHVQLLPHLGRPLHGW</sequence>
<dbReference type="Proteomes" id="UP000593571">
    <property type="component" value="Unassembled WGS sequence"/>
</dbReference>
<reference evidence="3 4" key="1">
    <citation type="journal article" date="2020" name="Nature">
        <title>Six reference-quality genomes reveal evolution of bat adaptations.</title>
        <authorList>
            <person name="Jebb D."/>
            <person name="Huang Z."/>
            <person name="Pippel M."/>
            <person name="Hughes G.M."/>
            <person name="Lavrichenko K."/>
            <person name="Devanna P."/>
            <person name="Winkler S."/>
            <person name="Jermiin L.S."/>
            <person name="Skirmuntt E.C."/>
            <person name="Katzourakis A."/>
            <person name="Burkitt-Gray L."/>
            <person name="Ray D.A."/>
            <person name="Sullivan K.A.M."/>
            <person name="Roscito J.G."/>
            <person name="Kirilenko B.M."/>
            <person name="Davalos L.M."/>
            <person name="Corthals A.P."/>
            <person name="Power M.L."/>
            <person name="Jones G."/>
            <person name="Ransome R.D."/>
            <person name="Dechmann D.K.N."/>
            <person name="Locatelli A.G."/>
            <person name="Puechmaille S.J."/>
            <person name="Fedrigo O."/>
            <person name="Jarvis E.D."/>
            <person name="Hiller M."/>
            <person name="Vernes S.C."/>
            <person name="Myers E.W."/>
            <person name="Teeling E.C."/>
        </authorList>
    </citation>
    <scope>NUCLEOTIDE SEQUENCE [LARGE SCALE GENOMIC DNA]</scope>
    <source>
        <strain evidence="3">MRouAeg1</strain>
        <tissue evidence="3">Muscle</tissue>
    </source>
</reference>
<accession>A0A7J8GH58</accession>
<dbReference type="GO" id="GO:0008028">
    <property type="term" value="F:monocarboxylic acid transmembrane transporter activity"/>
    <property type="evidence" value="ECO:0007669"/>
    <property type="project" value="TreeGrafter"/>
</dbReference>
<evidence type="ECO:0000256" key="2">
    <source>
        <dbReference type="SAM" id="Phobius"/>
    </source>
</evidence>
<proteinExistence type="predicted"/>
<gene>
    <name evidence="3" type="ORF">HJG63_017693</name>
</gene>
<evidence type="ECO:0000313" key="3">
    <source>
        <dbReference type="EMBL" id="KAF6458832.1"/>
    </source>
</evidence>